<evidence type="ECO:0000256" key="1">
    <source>
        <dbReference type="SAM" id="Phobius"/>
    </source>
</evidence>
<sequence length="157" mass="18172">MKKRNLIIPTIFCFLILCIVIYKFISSSDYTPANDELALRIQFDLKEDIGLLIFDYEVNGHEFSSGISNTDRSMIKHDDQIIHVWNKEELQVNSGPLDLSIKFRIITDYVEPNFENIYPKELTRVLKPIVLKADYGKIYDITISGDTFNGYTVVINE</sequence>
<name>A0A2S0KPB0_9FIRM</name>
<dbReference type="AlphaFoldDB" id="A0A2S0KPB0"/>
<dbReference type="OrthoDB" id="1851216at2"/>
<reference evidence="3" key="1">
    <citation type="submission" date="2018-02" db="EMBL/GenBank/DDBJ databases">
        <authorList>
            <person name="Holder M.E."/>
            <person name="Ajami N.J."/>
            <person name="Petrosino J.F."/>
        </authorList>
    </citation>
    <scope>NUCLEOTIDE SEQUENCE [LARGE SCALE GENOMIC DNA]</scope>
    <source>
        <strain evidence="3">CCUG 47711</strain>
    </source>
</reference>
<organism evidence="2 3">
    <name type="scientific">Fastidiosipila sanguinis</name>
    <dbReference type="NCBI Taxonomy" id="236753"/>
    <lineage>
        <taxon>Bacteria</taxon>
        <taxon>Bacillati</taxon>
        <taxon>Bacillota</taxon>
        <taxon>Clostridia</taxon>
        <taxon>Eubacteriales</taxon>
        <taxon>Oscillospiraceae</taxon>
        <taxon>Fastidiosipila</taxon>
    </lineage>
</organism>
<keyword evidence="1" id="KW-0472">Membrane</keyword>
<dbReference type="Proteomes" id="UP000237947">
    <property type="component" value="Chromosome"/>
</dbReference>
<keyword evidence="1" id="KW-0812">Transmembrane</keyword>
<evidence type="ECO:0000313" key="2">
    <source>
        <dbReference type="EMBL" id="AVM42866.1"/>
    </source>
</evidence>
<proteinExistence type="predicted"/>
<accession>A0A2S0KPB0</accession>
<feature type="transmembrane region" description="Helical" evidence="1">
    <location>
        <begin position="6"/>
        <end position="25"/>
    </location>
</feature>
<dbReference type="EMBL" id="CP027226">
    <property type="protein sequence ID" value="AVM42866.1"/>
    <property type="molecule type" value="Genomic_DNA"/>
</dbReference>
<gene>
    <name evidence="2" type="ORF">C5Q98_06410</name>
</gene>
<evidence type="ECO:0000313" key="3">
    <source>
        <dbReference type="Proteomes" id="UP000237947"/>
    </source>
</evidence>
<dbReference type="RefSeq" id="WP_106012815.1">
    <property type="nucleotide sequence ID" value="NZ_CP027226.1"/>
</dbReference>
<keyword evidence="3" id="KW-1185">Reference proteome</keyword>
<keyword evidence="1" id="KW-1133">Transmembrane helix</keyword>
<dbReference type="KEGG" id="fsa:C5Q98_06410"/>
<protein>
    <submittedName>
        <fullName evidence="2">Uncharacterized protein</fullName>
    </submittedName>
</protein>